<dbReference type="Pfam" id="PF01296">
    <property type="entry name" value="Galanin"/>
    <property type="match status" value="1"/>
</dbReference>
<comment type="similarity">
    <text evidence="2">Belongs to the galanin family.</text>
</comment>
<evidence type="ECO:0000256" key="5">
    <source>
        <dbReference type="ARBA" id="ARBA00022685"/>
    </source>
</evidence>
<comment type="subcellular location">
    <subcellularLocation>
        <location evidence="1">Secreted</location>
    </subcellularLocation>
</comment>
<keyword evidence="5" id="KW-0165">Cleavage on pair of basic residues</keyword>
<dbReference type="InterPro" id="IPR013068">
    <property type="entry name" value="GMAP"/>
</dbReference>
<keyword evidence="4" id="KW-0964">Secreted</keyword>
<dbReference type="Pfam" id="PF06540">
    <property type="entry name" value="GMAP"/>
    <property type="match status" value="1"/>
</dbReference>
<keyword evidence="6" id="KW-0372">Hormone</keyword>
<evidence type="ECO:0000256" key="1">
    <source>
        <dbReference type="ARBA" id="ARBA00004613"/>
    </source>
</evidence>
<dbReference type="GO" id="GO:0005184">
    <property type="term" value="F:neuropeptide hormone activity"/>
    <property type="evidence" value="ECO:0007669"/>
    <property type="project" value="TreeGrafter"/>
</dbReference>
<dbReference type="InterPro" id="IPR008174">
    <property type="entry name" value="Galanin"/>
</dbReference>
<evidence type="ECO:0000256" key="8">
    <source>
        <dbReference type="ARBA" id="ARBA00023320"/>
    </source>
</evidence>
<dbReference type="GO" id="GO:0007218">
    <property type="term" value="P:neuropeptide signaling pathway"/>
    <property type="evidence" value="ECO:0007669"/>
    <property type="project" value="UniProtKB-KW"/>
</dbReference>
<evidence type="ECO:0000313" key="11">
    <source>
        <dbReference type="EMBL" id="CAB1459452.1"/>
    </source>
</evidence>
<evidence type="ECO:0000259" key="10">
    <source>
        <dbReference type="Pfam" id="PF06540"/>
    </source>
</evidence>
<dbReference type="EMBL" id="CADEAL010004433">
    <property type="protein sequence ID" value="CAB1459452.1"/>
    <property type="molecule type" value="Genomic_DNA"/>
</dbReference>
<evidence type="ECO:0000256" key="6">
    <source>
        <dbReference type="ARBA" id="ARBA00022702"/>
    </source>
</evidence>
<sequence length="149" mass="16637">MHIILKIIYEPQFVKLEDGIDGHRTLGDKLGLAGKRDMGQEEDFRTGTLRISNEDLIHIIIDFLSYLKLKVPLPCHPRISDTSSWIAICGLRVGGRGGGSRVVDRSGNGGSFVALVSDNGGGPRPRRQLMMDPNWRQWTMTVDYSGIRF</sequence>
<feature type="domain" description="Galanin message associated peptide (GMAP)" evidence="10">
    <location>
        <begin position="34"/>
        <end position="70"/>
    </location>
</feature>
<accession>A0A9N7ZDT7</accession>
<evidence type="ECO:0000256" key="2">
    <source>
        <dbReference type="ARBA" id="ARBA00006871"/>
    </source>
</evidence>
<evidence type="ECO:0000259" key="9">
    <source>
        <dbReference type="Pfam" id="PF01296"/>
    </source>
</evidence>
<keyword evidence="7" id="KW-0732">Signal</keyword>
<organism evidence="11 12">
    <name type="scientific">Pleuronectes platessa</name>
    <name type="common">European plaice</name>
    <dbReference type="NCBI Taxonomy" id="8262"/>
    <lineage>
        <taxon>Eukaryota</taxon>
        <taxon>Metazoa</taxon>
        <taxon>Chordata</taxon>
        <taxon>Craniata</taxon>
        <taxon>Vertebrata</taxon>
        <taxon>Euteleostomi</taxon>
        <taxon>Actinopterygii</taxon>
        <taxon>Neopterygii</taxon>
        <taxon>Teleostei</taxon>
        <taxon>Neoteleostei</taxon>
        <taxon>Acanthomorphata</taxon>
        <taxon>Carangaria</taxon>
        <taxon>Pleuronectiformes</taxon>
        <taxon>Pleuronectoidei</taxon>
        <taxon>Pleuronectidae</taxon>
        <taxon>Pleuronectes</taxon>
    </lineage>
</organism>
<proteinExistence type="inferred from homology"/>
<comment type="caution">
    <text evidence="11">The sequence shown here is derived from an EMBL/GenBank/DDBJ whole genome shotgun (WGS) entry which is preliminary data.</text>
</comment>
<keyword evidence="12" id="KW-1185">Reference proteome</keyword>
<dbReference type="GO" id="GO:0030141">
    <property type="term" value="C:secretory granule"/>
    <property type="evidence" value="ECO:0007669"/>
    <property type="project" value="TreeGrafter"/>
</dbReference>
<dbReference type="InterPro" id="IPR008175">
    <property type="entry name" value="Galanin_pre"/>
</dbReference>
<gene>
    <name evidence="11" type="ORF">PLEPLA_LOCUS47289</name>
</gene>
<protein>
    <recommendedName>
        <fullName evidence="3">Galanin peptides</fullName>
    </recommendedName>
</protein>
<dbReference type="PANTHER" id="PTHR16839:SF1">
    <property type="entry name" value="GALANIN PEPTIDES"/>
    <property type="match status" value="1"/>
</dbReference>
<evidence type="ECO:0000256" key="3">
    <source>
        <dbReference type="ARBA" id="ARBA00019079"/>
    </source>
</evidence>
<feature type="domain" description="Galanin" evidence="9">
    <location>
        <begin position="19"/>
        <end position="33"/>
    </location>
</feature>
<keyword evidence="8" id="KW-0527">Neuropeptide</keyword>
<evidence type="ECO:0000313" key="12">
    <source>
        <dbReference type="Proteomes" id="UP001153269"/>
    </source>
</evidence>
<dbReference type="AlphaFoldDB" id="A0A9N7ZDT7"/>
<dbReference type="GO" id="GO:0005615">
    <property type="term" value="C:extracellular space"/>
    <property type="evidence" value="ECO:0007669"/>
    <property type="project" value="TreeGrafter"/>
</dbReference>
<evidence type="ECO:0000256" key="7">
    <source>
        <dbReference type="ARBA" id="ARBA00022729"/>
    </source>
</evidence>
<name>A0A9N7ZDT7_PLEPL</name>
<dbReference type="GO" id="GO:0031763">
    <property type="term" value="F:galanin receptor binding"/>
    <property type="evidence" value="ECO:0007669"/>
    <property type="project" value="TreeGrafter"/>
</dbReference>
<dbReference type="Proteomes" id="UP001153269">
    <property type="component" value="Unassembled WGS sequence"/>
</dbReference>
<reference evidence="11" key="1">
    <citation type="submission" date="2020-03" db="EMBL/GenBank/DDBJ databases">
        <authorList>
            <person name="Weist P."/>
        </authorList>
    </citation>
    <scope>NUCLEOTIDE SEQUENCE</scope>
</reference>
<dbReference type="PANTHER" id="PTHR16839">
    <property type="entry name" value="GALANIN"/>
    <property type="match status" value="1"/>
</dbReference>
<evidence type="ECO:0000256" key="4">
    <source>
        <dbReference type="ARBA" id="ARBA00022525"/>
    </source>
</evidence>